<organism evidence="2 3">
    <name type="scientific">Ruthenibacterium lactatiformans</name>
    <dbReference type="NCBI Taxonomy" id="1550024"/>
    <lineage>
        <taxon>Bacteria</taxon>
        <taxon>Bacillati</taxon>
        <taxon>Bacillota</taxon>
        <taxon>Clostridia</taxon>
        <taxon>Eubacteriales</taxon>
        <taxon>Oscillospiraceae</taxon>
        <taxon>Ruthenibacterium</taxon>
    </lineage>
</organism>
<feature type="region of interest" description="Disordered" evidence="1">
    <location>
        <begin position="1"/>
        <end position="20"/>
    </location>
</feature>
<comment type="caution">
    <text evidence="2">The sequence shown here is derived from an EMBL/GenBank/DDBJ whole genome shotgun (WGS) entry which is preliminary data.</text>
</comment>
<feature type="region of interest" description="Disordered" evidence="1">
    <location>
        <begin position="171"/>
        <end position="195"/>
    </location>
</feature>
<name>A0A6I2U7E9_9FIRM</name>
<dbReference type="RefSeq" id="WP_154522449.1">
    <property type="nucleotide sequence ID" value="NZ_VUNJ01000006.1"/>
</dbReference>
<dbReference type="AlphaFoldDB" id="A0A6I2U7E9"/>
<dbReference type="Proteomes" id="UP000431913">
    <property type="component" value="Unassembled WGS sequence"/>
</dbReference>
<evidence type="ECO:0000313" key="2">
    <source>
        <dbReference type="EMBL" id="MST91829.1"/>
    </source>
</evidence>
<accession>A0A6I2U7E9</accession>
<reference evidence="2 3" key="1">
    <citation type="submission" date="2019-08" db="EMBL/GenBank/DDBJ databases">
        <title>In-depth cultivation of the pig gut microbiome towards novel bacterial diversity and tailored functional studies.</title>
        <authorList>
            <person name="Wylensek D."/>
            <person name="Hitch T.C.A."/>
            <person name="Clavel T."/>
        </authorList>
    </citation>
    <scope>NUCLEOTIDE SEQUENCE [LARGE SCALE GENOMIC DNA]</scope>
    <source>
        <strain evidence="2 3">WCA3-601-WT-6J</strain>
    </source>
</reference>
<dbReference type="EMBL" id="VUNJ01000006">
    <property type="protein sequence ID" value="MST91829.1"/>
    <property type="molecule type" value="Genomic_DNA"/>
</dbReference>
<proteinExistence type="predicted"/>
<sequence length="498" mass="53936">MKKADGWSMGQEEQKKKALEEKLRRRVYTAAFEAAQQRKEKPWQSWDEAFSERLAKQPFITEEERKPFAPSGAGAQNAFYTGEKQPWPGLGEAWPGQARRAERTPWAALPENLPSGAGAQNAFYTGEKQPWPGLGEAWPGQARRVERTPWAALSENPPSGAGTMLLAGQRRSMAQAAPGGEPPAGPEQGAPGFALEGVDPAYRDAVYAGQALAELLRPKRRKAGAETGKALQPGGGYGTLKKRQDTESWWDAFLEQQAALQAQTLAQERAQAEGVGAAYTKYVRPLLERAALGLSTALSPIPSVPGSEPGTGLAQAIETSNANYERNKTHDISGRPVHGQGVDAAGEFAYGNSQMKDSGCGVIGTYNALYLLGKDPSLAEVGRRYEISGAMAGGGAWGTNPYGAPQVLKQYGVQYEEYTDPDALEREAGEGDVMIVSIWNRKGTIFEGYHTFAVQKVNGELMVYNRFNNSAESTEKKTMGEVIENGQFIVGYRVQNAK</sequence>
<gene>
    <name evidence="2" type="ORF">FYJ76_07700</name>
</gene>
<feature type="region of interest" description="Disordered" evidence="1">
    <location>
        <begin position="61"/>
        <end position="138"/>
    </location>
</feature>
<protein>
    <submittedName>
        <fullName evidence="2">Uncharacterized protein</fullName>
    </submittedName>
</protein>
<evidence type="ECO:0000256" key="1">
    <source>
        <dbReference type="SAM" id="MobiDB-lite"/>
    </source>
</evidence>
<evidence type="ECO:0000313" key="3">
    <source>
        <dbReference type="Proteomes" id="UP000431913"/>
    </source>
</evidence>